<reference evidence="1 2" key="1">
    <citation type="journal article" date="2021" name="Elife">
        <title>Chloroplast acquisition without the gene transfer in kleptoplastic sea slugs, Plakobranchus ocellatus.</title>
        <authorList>
            <person name="Maeda T."/>
            <person name="Takahashi S."/>
            <person name="Yoshida T."/>
            <person name="Shimamura S."/>
            <person name="Takaki Y."/>
            <person name="Nagai Y."/>
            <person name="Toyoda A."/>
            <person name="Suzuki Y."/>
            <person name="Arimoto A."/>
            <person name="Ishii H."/>
            <person name="Satoh N."/>
            <person name="Nishiyama T."/>
            <person name="Hasebe M."/>
            <person name="Maruyama T."/>
            <person name="Minagawa J."/>
            <person name="Obokata J."/>
            <person name="Shigenobu S."/>
        </authorList>
    </citation>
    <scope>NUCLEOTIDE SEQUENCE [LARGE SCALE GENOMIC DNA]</scope>
</reference>
<proteinExistence type="predicted"/>
<protein>
    <submittedName>
        <fullName evidence="1">Uncharacterized protein</fullName>
    </submittedName>
</protein>
<dbReference type="Proteomes" id="UP000735302">
    <property type="component" value="Unassembled WGS sequence"/>
</dbReference>
<sequence>MSLKLEANDHSKALTVCVIINISDNLSNKELALELFFLSRFKDRPGRTSIFSCWVNPCRRPGPKIIHLSKSERGLVAANPD</sequence>
<dbReference type="EMBL" id="BLXT01002468">
    <property type="protein sequence ID" value="GFN94740.1"/>
    <property type="molecule type" value="Genomic_DNA"/>
</dbReference>
<name>A0AAV3ZFR7_9GAST</name>
<keyword evidence="2" id="KW-1185">Reference proteome</keyword>
<gene>
    <name evidence="1" type="ORF">PoB_002124600</name>
</gene>
<dbReference type="AlphaFoldDB" id="A0AAV3ZFR7"/>
<evidence type="ECO:0000313" key="1">
    <source>
        <dbReference type="EMBL" id="GFN94740.1"/>
    </source>
</evidence>
<comment type="caution">
    <text evidence="1">The sequence shown here is derived from an EMBL/GenBank/DDBJ whole genome shotgun (WGS) entry which is preliminary data.</text>
</comment>
<evidence type="ECO:0000313" key="2">
    <source>
        <dbReference type="Proteomes" id="UP000735302"/>
    </source>
</evidence>
<organism evidence="1 2">
    <name type="scientific">Plakobranchus ocellatus</name>
    <dbReference type="NCBI Taxonomy" id="259542"/>
    <lineage>
        <taxon>Eukaryota</taxon>
        <taxon>Metazoa</taxon>
        <taxon>Spiralia</taxon>
        <taxon>Lophotrochozoa</taxon>
        <taxon>Mollusca</taxon>
        <taxon>Gastropoda</taxon>
        <taxon>Heterobranchia</taxon>
        <taxon>Euthyneura</taxon>
        <taxon>Panpulmonata</taxon>
        <taxon>Sacoglossa</taxon>
        <taxon>Placobranchoidea</taxon>
        <taxon>Plakobranchidae</taxon>
        <taxon>Plakobranchus</taxon>
    </lineage>
</organism>
<accession>A0AAV3ZFR7</accession>